<evidence type="ECO:0000256" key="11">
    <source>
        <dbReference type="ARBA" id="ARBA00029811"/>
    </source>
</evidence>
<keyword evidence="6" id="KW-0645">Protease</keyword>
<dbReference type="PANTHER" id="PTHR11533">
    <property type="entry name" value="PROTEASE M1 ZINC METALLOPROTEASE"/>
    <property type="match status" value="1"/>
</dbReference>
<evidence type="ECO:0000259" key="14">
    <source>
        <dbReference type="Pfam" id="PF01433"/>
    </source>
</evidence>
<proteinExistence type="inferred from homology"/>
<feature type="domain" description="Peptidase M1 membrane alanine aminopeptidase" evidence="14">
    <location>
        <begin position="338"/>
        <end position="496"/>
    </location>
</feature>
<dbReference type="Gene3D" id="1.10.390.10">
    <property type="entry name" value="Neutral Protease Domain 2"/>
    <property type="match status" value="1"/>
</dbReference>
<dbReference type="SUPFAM" id="SSF63737">
    <property type="entry name" value="Leukotriene A4 hydrolase N-terminal domain"/>
    <property type="match status" value="1"/>
</dbReference>
<feature type="region of interest" description="Disordered" evidence="13">
    <location>
        <begin position="1"/>
        <end position="66"/>
    </location>
</feature>
<evidence type="ECO:0000256" key="4">
    <source>
        <dbReference type="ARBA" id="ARBA00012564"/>
    </source>
</evidence>
<feature type="compositionally biased region" description="Low complexity" evidence="13">
    <location>
        <begin position="38"/>
        <end position="66"/>
    </location>
</feature>
<comment type="caution">
    <text evidence="15">The sequence shown here is derived from an EMBL/GenBank/DDBJ whole genome shotgun (WGS) entry which is preliminary data.</text>
</comment>
<protein>
    <recommendedName>
        <fullName evidence="5">Aminopeptidase N</fullName>
        <ecNumber evidence="4">3.4.11.2</ecNumber>
    </recommendedName>
    <alternativeName>
        <fullName evidence="11">Alanine aminopeptidase</fullName>
    </alternativeName>
    <alternativeName>
        <fullName evidence="12">Lysyl aminopeptidase</fullName>
    </alternativeName>
</protein>
<keyword evidence="8" id="KW-0378">Hydrolase</keyword>
<comment type="catalytic activity">
    <reaction evidence="1">
        <text>Release of an N-terminal amino acid, Xaa-|-Yaa- from a peptide, amide or arylamide. Xaa is preferably Ala, but may be most amino acids including Pro (slow action). When a terminal hydrophobic residue is followed by a prolyl residue, the two may be released as an intact Xaa-Pro dipeptide.</text>
        <dbReference type="EC" id="3.4.11.2"/>
    </reaction>
</comment>
<dbReference type="EC" id="3.4.11.2" evidence="4"/>
<evidence type="ECO:0000256" key="6">
    <source>
        <dbReference type="ARBA" id="ARBA00022670"/>
    </source>
</evidence>
<evidence type="ECO:0000256" key="13">
    <source>
        <dbReference type="SAM" id="MobiDB-lite"/>
    </source>
</evidence>
<dbReference type="PANTHER" id="PTHR11533:SF297">
    <property type="entry name" value="AMINOPEPTIDASE N"/>
    <property type="match status" value="1"/>
</dbReference>
<dbReference type="Proteomes" id="UP000655208">
    <property type="component" value="Unassembled WGS sequence"/>
</dbReference>
<evidence type="ECO:0000313" key="16">
    <source>
        <dbReference type="Proteomes" id="UP000655208"/>
    </source>
</evidence>
<evidence type="ECO:0000256" key="3">
    <source>
        <dbReference type="ARBA" id="ARBA00010136"/>
    </source>
</evidence>
<feature type="compositionally biased region" description="Low complexity" evidence="13">
    <location>
        <begin position="9"/>
        <end position="28"/>
    </location>
</feature>
<dbReference type="InterPro" id="IPR001930">
    <property type="entry name" value="Peptidase_M1"/>
</dbReference>
<evidence type="ECO:0000256" key="2">
    <source>
        <dbReference type="ARBA" id="ARBA00001947"/>
    </source>
</evidence>
<dbReference type="GO" id="GO:0016285">
    <property type="term" value="F:alanyl aminopeptidase activity"/>
    <property type="evidence" value="ECO:0007669"/>
    <property type="project" value="UniProtKB-EC"/>
</dbReference>
<comment type="cofactor">
    <cofactor evidence="2">
        <name>Zn(2+)</name>
        <dbReference type="ChEBI" id="CHEBI:29105"/>
    </cofactor>
</comment>
<evidence type="ECO:0000256" key="10">
    <source>
        <dbReference type="ARBA" id="ARBA00023049"/>
    </source>
</evidence>
<keyword evidence="9" id="KW-0862">Zinc</keyword>
<dbReference type="PRINTS" id="PR00756">
    <property type="entry name" value="ALADIPTASE"/>
</dbReference>
<dbReference type="CDD" id="cd09603">
    <property type="entry name" value="M1_APN_like"/>
    <property type="match status" value="1"/>
</dbReference>
<evidence type="ECO:0000256" key="5">
    <source>
        <dbReference type="ARBA" id="ARBA00015611"/>
    </source>
</evidence>
<dbReference type="InterPro" id="IPR014782">
    <property type="entry name" value="Peptidase_M1_dom"/>
</dbReference>
<evidence type="ECO:0000256" key="1">
    <source>
        <dbReference type="ARBA" id="ARBA00000098"/>
    </source>
</evidence>
<gene>
    <name evidence="15" type="ORF">GCM10011594_28080</name>
</gene>
<reference evidence="15" key="2">
    <citation type="submission" date="2020-09" db="EMBL/GenBank/DDBJ databases">
        <authorList>
            <person name="Sun Q."/>
            <person name="Zhou Y."/>
        </authorList>
    </citation>
    <scope>NUCLEOTIDE SEQUENCE</scope>
    <source>
        <strain evidence="15">CGMCC 4.7308</strain>
    </source>
</reference>
<keyword evidence="10" id="KW-0482">Metalloprotease</keyword>
<dbReference type="InterPro" id="IPR042097">
    <property type="entry name" value="Aminopeptidase_N-like_N_sf"/>
</dbReference>
<name>A0A917T0B5_9ACTN</name>
<accession>A0A917T0B5</accession>
<comment type="similarity">
    <text evidence="3">Belongs to the peptidase M1 family.</text>
</comment>
<dbReference type="Pfam" id="PF01433">
    <property type="entry name" value="Peptidase_M1"/>
    <property type="match status" value="1"/>
</dbReference>
<evidence type="ECO:0000256" key="9">
    <source>
        <dbReference type="ARBA" id="ARBA00022833"/>
    </source>
</evidence>
<dbReference type="Gene3D" id="2.60.40.1730">
    <property type="entry name" value="tricorn interacting facor f3 domain"/>
    <property type="match status" value="1"/>
</dbReference>
<dbReference type="GO" id="GO:0008237">
    <property type="term" value="F:metallopeptidase activity"/>
    <property type="evidence" value="ECO:0007669"/>
    <property type="project" value="UniProtKB-KW"/>
</dbReference>
<dbReference type="GO" id="GO:0008270">
    <property type="term" value="F:zinc ion binding"/>
    <property type="evidence" value="ECO:0007669"/>
    <property type="project" value="InterPro"/>
</dbReference>
<evidence type="ECO:0000313" key="15">
    <source>
        <dbReference type="EMBL" id="GGM06302.1"/>
    </source>
</evidence>
<organism evidence="15 16">
    <name type="scientific">Nakamurella endophytica</name>
    <dbReference type="NCBI Taxonomy" id="1748367"/>
    <lineage>
        <taxon>Bacteria</taxon>
        <taxon>Bacillati</taxon>
        <taxon>Actinomycetota</taxon>
        <taxon>Actinomycetes</taxon>
        <taxon>Nakamurellales</taxon>
        <taxon>Nakamurellaceae</taxon>
        <taxon>Nakamurella</taxon>
    </lineage>
</organism>
<dbReference type="EMBL" id="BMNA01000005">
    <property type="protein sequence ID" value="GGM06302.1"/>
    <property type="molecule type" value="Genomic_DNA"/>
</dbReference>
<dbReference type="AlphaFoldDB" id="A0A917T0B5"/>
<sequence length="513" mass="54204">MGGTAQTQGSLPTSVGPSGTPGVTGTRTDPSTPDLPVSGSGTATGKSGTAPSATPSTGRAADPDGAAGAAGIGDPYYPLAGNGGYQVDSYDVTLTYDPAANRLSARTAVEGSVTAPGRLGRFDLDLQPSMRVSQVQVGDTDAAFRQDGAELVVTPARGLDPGAALSVVVDYAGQPGEIRGGTAGASGGGWYRTDSGGAVVAGEPFSASAWYPVNEHPADLATFTVTATVPTPWQVISGGVRLTDGVVPPPAGMATFRWAQRVPVASYLTTVYIDRFSTEVGTLPDGRLIVSAFAPGSEAGRYRKLAADTARIVEVLADHFGRYPFEAVGGIYTGQPLAFALETATRPVYADWVDTDTIVHELAHQWYGDSVAVQRWRDICLNECLASYAPLLWHEDVDGTDLDRWWTGRMKAVAGDARFWRTPLVDMGPGREFSSVYDRGPLAVHALRKEIGEAAFATVLREWPTRNAGRTVTFEAWQAFVEQVAGRDLSGFFDAWFRGRVVPSDPYRHPGGL</sequence>
<evidence type="ECO:0000256" key="7">
    <source>
        <dbReference type="ARBA" id="ARBA00022723"/>
    </source>
</evidence>
<dbReference type="SUPFAM" id="SSF55486">
    <property type="entry name" value="Metalloproteases ('zincins'), catalytic domain"/>
    <property type="match status" value="1"/>
</dbReference>
<evidence type="ECO:0000256" key="8">
    <source>
        <dbReference type="ARBA" id="ARBA00022801"/>
    </source>
</evidence>
<keyword evidence="7" id="KW-0479">Metal-binding</keyword>
<dbReference type="InterPro" id="IPR050344">
    <property type="entry name" value="Peptidase_M1_aminopeptidases"/>
</dbReference>
<reference evidence="15" key="1">
    <citation type="journal article" date="2014" name="Int. J. Syst. Evol. Microbiol.">
        <title>Complete genome sequence of Corynebacterium casei LMG S-19264T (=DSM 44701T), isolated from a smear-ripened cheese.</title>
        <authorList>
            <consortium name="US DOE Joint Genome Institute (JGI-PGF)"/>
            <person name="Walter F."/>
            <person name="Albersmeier A."/>
            <person name="Kalinowski J."/>
            <person name="Ruckert C."/>
        </authorList>
    </citation>
    <scope>NUCLEOTIDE SEQUENCE</scope>
    <source>
        <strain evidence="15">CGMCC 4.7308</strain>
    </source>
</reference>
<dbReference type="GO" id="GO:0006508">
    <property type="term" value="P:proteolysis"/>
    <property type="evidence" value="ECO:0007669"/>
    <property type="project" value="UniProtKB-KW"/>
</dbReference>
<evidence type="ECO:0000256" key="12">
    <source>
        <dbReference type="ARBA" id="ARBA00031533"/>
    </source>
</evidence>
<keyword evidence="16" id="KW-1185">Reference proteome</keyword>
<dbReference type="InterPro" id="IPR027268">
    <property type="entry name" value="Peptidase_M4/M1_CTD_sf"/>
</dbReference>